<dbReference type="EMBL" id="CP001841">
    <property type="protein sequence ID" value="AEF82516.1"/>
    <property type="molecule type" value="Genomic_DNA"/>
</dbReference>
<gene>
    <name evidence="1" type="ordered locus">TREAZ_3160</name>
</gene>
<dbReference type="OrthoDB" id="9810814at2"/>
<accession>F5Y9V9</accession>
<sequence length="218" mass="25111">MPVDKHINFFELQKAAEKPGCPLCRIVADRAERYIDNMLFEHVSDRVFRANHRAAGGFCDFHSRNLAAFRDGLAVAIMGRDILEDRIVAFEKHRPWKPKGQCPICVERDRIEEEYLSFLSNAGGGSSEELELQAAFEKSEGLCAPHYAGLCFTPKEKARNIPRWLKDFHEKKFNELLRRTSQFIEFSAYGRQEEFAKLSEKDQLVWKELALTLRGTAD</sequence>
<keyword evidence="2" id="KW-1185">Reference proteome</keyword>
<organism evidence="1 2">
    <name type="scientific">Leadbettera azotonutricia (strain ATCC BAA-888 / DSM 13862 / ZAS-9)</name>
    <name type="common">Treponema azotonutricium</name>
    <dbReference type="NCBI Taxonomy" id="545695"/>
    <lineage>
        <taxon>Bacteria</taxon>
        <taxon>Pseudomonadati</taxon>
        <taxon>Spirochaetota</taxon>
        <taxon>Spirochaetia</taxon>
        <taxon>Spirochaetales</taxon>
        <taxon>Breznakiellaceae</taxon>
        <taxon>Leadbettera</taxon>
    </lineage>
</organism>
<dbReference type="Pfam" id="PF19538">
    <property type="entry name" value="DUF6062"/>
    <property type="match status" value="1"/>
</dbReference>
<dbReference type="Proteomes" id="UP000009222">
    <property type="component" value="Chromosome"/>
</dbReference>
<dbReference type="HOGENOM" id="CLU_1288407_0_0_12"/>
<reference evidence="2" key="1">
    <citation type="submission" date="2009-12" db="EMBL/GenBank/DDBJ databases">
        <title>Complete sequence of Treponema azotonutricium strain ZAS-9.</title>
        <authorList>
            <person name="Tetu S.G."/>
            <person name="Matson E."/>
            <person name="Ren Q."/>
            <person name="Seshadri R."/>
            <person name="Elbourne L."/>
            <person name="Hassan K.A."/>
            <person name="Durkin A."/>
            <person name="Radune D."/>
            <person name="Mohamoud Y."/>
            <person name="Shay R."/>
            <person name="Jin S."/>
            <person name="Zhang X."/>
            <person name="Lucey K."/>
            <person name="Ballor N.R."/>
            <person name="Ottesen E."/>
            <person name="Rosenthal R."/>
            <person name="Allen A."/>
            <person name="Leadbetter J.R."/>
            <person name="Paulsen I.T."/>
        </authorList>
    </citation>
    <scope>NUCLEOTIDE SEQUENCE [LARGE SCALE GENOMIC DNA]</scope>
    <source>
        <strain evidence="2">ATCC BAA-888 / DSM 13862 / ZAS-9</strain>
    </source>
</reference>
<protein>
    <submittedName>
        <fullName evidence="1">Uncharacterized protein</fullName>
    </submittedName>
</protein>
<dbReference type="KEGG" id="taz:TREAZ_3160"/>
<dbReference type="STRING" id="545695.TREAZ_3160"/>
<evidence type="ECO:0000313" key="2">
    <source>
        <dbReference type="Proteomes" id="UP000009222"/>
    </source>
</evidence>
<dbReference type="AlphaFoldDB" id="F5Y9V9"/>
<reference evidence="1 2" key="2">
    <citation type="journal article" date="2011" name="ISME J.">
        <title>RNA-seq reveals cooperative metabolic interactions between two termite-gut spirochete species in co-culture.</title>
        <authorList>
            <person name="Rosenthal A.Z."/>
            <person name="Matson E.G."/>
            <person name="Eldar A."/>
            <person name="Leadbetter J.R."/>
        </authorList>
    </citation>
    <scope>NUCLEOTIDE SEQUENCE [LARGE SCALE GENOMIC DNA]</scope>
    <source>
        <strain evidence="2">ATCC BAA-888 / DSM 13862 / ZAS-9</strain>
    </source>
</reference>
<dbReference type="RefSeq" id="WP_015712399.1">
    <property type="nucleotide sequence ID" value="NC_015577.1"/>
</dbReference>
<name>F5Y9V9_LEAAZ</name>
<proteinExistence type="predicted"/>
<dbReference type="InterPro" id="IPR045706">
    <property type="entry name" value="DUF6062"/>
</dbReference>
<evidence type="ECO:0000313" key="1">
    <source>
        <dbReference type="EMBL" id="AEF82516.1"/>
    </source>
</evidence>
<dbReference type="InParanoid" id="F5Y9V9"/>
<dbReference type="eggNOG" id="ENOG503325R">
    <property type="taxonomic scope" value="Bacteria"/>
</dbReference>